<comment type="caution">
    <text evidence="1">The sequence shown here is derived from an EMBL/GenBank/DDBJ whole genome shotgun (WGS) entry which is preliminary data.</text>
</comment>
<keyword evidence="2" id="KW-1185">Reference proteome</keyword>
<proteinExistence type="predicted"/>
<gene>
    <name evidence="1" type="ORF">CM19_09850</name>
</gene>
<evidence type="ECO:0000313" key="2">
    <source>
        <dbReference type="Proteomes" id="UP000024332"/>
    </source>
</evidence>
<protein>
    <recommendedName>
        <fullName evidence="3">ATPase</fullName>
    </recommendedName>
</protein>
<dbReference type="EMBL" id="JFZT01000048">
    <property type="protein sequence ID" value="EZQ03124.1"/>
    <property type="molecule type" value="Genomic_DNA"/>
</dbReference>
<dbReference type="Proteomes" id="UP000024332">
    <property type="component" value="Unassembled WGS sequence"/>
</dbReference>
<dbReference type="OrthoDB" id="42845at2157"/>
<dbReference type="AlphaFoldDB" id="A0A031LNJ8"/>
<dbReference type="RefSeq" id="WP_048100172.1">
    <property type="nucleotide sequence ID" value="NZ_JFZT01000048.1"/>
</dbReference>
<evidence type="ECO:0008006" key="3">
    <source>
        <dbReference type="Google" id="ProtNLM"/>
    </source>
</evidence>
<reference evidence="1 2" key="1">
    <citation type="submission" date="2014-03" db="EMBL/GenBank/DDBJ databases">
        <title>Draft genome sequence of the novel thermoacidophilic archaea Acidianus copahuensis ALE1 strain, isolated from Copahue volcanic area in Neuquen Argentina.</title>
        <authorList>
            <person name="Urbieta M.S."/>
            <person name="Rascovan N."/>
            <person name="Castro C."/>
            <person name="Revale S."/>
            <person name="Giaveno M.A."/>
            <person name="Vazquez M.P."/>
            <person name="Donati E.R."/>
        </authorList>
    </citation>
    <scope>NUCLEOTIDE SEQUENCE [LARGE SCALE GENOMIC DNA]</scope>
    <source>
        <strain evidence="1 2">ALE1</strain>
    </source>
</reference>
<dbReference type="STRING" id="1160895.CM19_09850"/>
<dbReference type="Gene3D" id="1.20.5.2950">
    <property type="match status" value="1"/>
</dbReference>
<name>A0A031LNJ8_9CREN</name>
<dbReference type="Pfam" id="PF26552">
    <property type="entry name" value="DUF8181"/>
    <property type="match status" value="1"/>
</dbReference>
<accession>A0A031LNJ8</accession>
<sequence length="110" mass="12874">MTNSNLEDYAKVIVEFEQEVKKIKLSTAEDSKRLIELAQQISLQMETEAKKVFDEIVSNIEEEKQDIINDMRKRASEERELKINKMRKSAEKNLERAVEEVLNEIKGAFK</sequence>
<evidence type="ECO:0000313" key="1">
    <source>
        <dbReference type="EMBL" id="EZQ03124.1"/>
    </source>
</evidence>
<organism evidence="1 2">
    <name type="scientific">Candidatus Acidianus copahuensis</name>
    <dbReference type="NCBI Taxonomy" id="1160895"/>
    <lineage>
        <taxon>Archaea</taxon>
        <taxon>Thermoproteota</taxon>
        <taxon>Thermoprotei</taxon>
        <taxon>Sulfolobales</taxon>
        <taxon>Sulfolobaceae</taxon>
        <taxon>Acidianus</taxon>
    </lineage>
</organism>
<dbReference type="InterPro" id="IPR058494">
    <property type="entry name" value="DUF8181"/>
</dbReference>